<evidence type="ECO:0000256" key="6">
    <source>
        <dbReference type="SAM" id="MobiDB-lite"/>
    </source>
</evidence>
<organism evidence="8 9">
    <name type="scientific">Zymobacter palmae</name>
    <dbReference type="NCBI Taxonomy" id="33074"/>
    <lineage>
        <taxon>Bacteria</taxon>
        <taxon>Pseudomonadati</taxon>
        <taxon>Pseudomonadota</taxon>
        <taxon>Gammaproteobacteria</taxon>
        <taxon>Oceanospirillales</taxon>
        <taxon>Halomonadaceae</taxon>
        <taxon>Zymobacter group</taxon>
        <taxon>Zymobacter</taxon>
    </lineage>
</organism>
<proteinExistence type="inferred from homology"/>
<feature type="domain" description="Carbohydrate kinase PfkB" evidence="7">
    <location>
        <begin position="6"/>
        <end position="305"/>
    </location>
</feature>
<dbReference type="STRING" id="1123510.GCA_000620025_01679"/>
<dbReference type="CDD" id="cd01167">
    <property type="entry name" value="bac_FRK"/>
    <property type="match status" value="1"/>
</dbReference>
<keyword evidence="9" id="KW-1185">Reference proteome</keyword>
<dbReference type="PANTHER" id="PTHR43085:SF1">
    <property type="entry name" value="PSEUDOURIDINE KINASE-RELATED"/>
    <property type="match status" value="1"/>
</dbReference>
<evidence type="ECO:0000256" key="3">
    <source>
        <dbReference type="ARBA" id="ARBA00022741"/>
    </source>
</evidence>
<dbReference type="RefSeq" id="WP_027704967.1">
    <property type="nucleotide sequence ID" value="NZ_AP018933.1"/>
</dbReference>
<accession>A0A348HG10</accession>
<evidence type="ECO:0000256" key="1">
    <source>
        <dbReference type="ARBA" id="ARBA00010688"/>
    </source>
</evidence>
<evidence type="ECO:0000256" key="4">
    <source>
        <dbReference type="ARBA" id="ARBA00022777"/>
    </source>
</evidence>
<name>A0A348HG10_9GAMM</name>
<reference evidence="8 9" key="1">
    <citation type="submission" date="2018-09" db="EMBL/GenBank/DDBJ databases">
        <title>Zymobacter palmae IAM14233 (=T109) whole genome analysis.</title>
        <authorList>
            <person name="Yanase H."/>
        </authorList>
    </citation>
    <scope>NUCLEOTIDE SEQUENCE [LARGE SCALE GENOMIC DNA]</scope>
    <source>
        <strain evidence="8 9">IAM14233</strain>
    </source>
</reference>
<keyword evidence="2" id="KW-0808">Transferase</keyword>
<dbReference type="OrthoDB" id="9779730at2"/>
<dbReference type="InterPro" id="IPR011611">
    <property type="entry name" value="PfkB_dom"/>
</dbReference>
<feature type="region of interest" description="Disordered" evidence="6">
    <location>
        <begin position="305"/>
        <end position="324"/>
    </location>
</feature>
<dbReference type="SUPFAM" id="SSF53613">
    <property type="entry name" value="Ribokinase-like"/>
    <property type="match status" value="1"/>
</dbReference>
<dbReference type="GO" id="GO:0005524">
    <property type="term" value="F:ATP binding"/>
    <property type="evidence" value="ECO:0007669"/>
    <property type="project" value="UniProtKB-KW"/>
</dbReference>
<dbReference type="InterPro" id="IPR050306">
    <property type="entry name" value="PfkB_Carbo_kinase"/>
</dbReference>
<gene>
    <name evidence="8" type="ORF">ZBT109_1816</name>
</gene>
<keyword evidence="4 8" id="KW-0418">Kinase</keyword>
<feature type="compositionally biased region" description="Basic and acidic residues" evidence="6">
    <location>
        <begin position="305"/>
        <end position="318"/>
    </location>
</feature>
<keyword evidence="3" id="KW-0547">Nucleotide-binding</keyword>
<dbReference type="Pfam" id="PF00294">
    <property type="entry name" value="PfkB"/>
    <property type="match status" value="1"/>
</dbReference>
<dbReference type="Gene3D" id="3.40.1190.20">
    <property type="match status" value="1"/>
</dbReference>
<dbReference type="KEGG" id="zpl:ZBT109_1816"/>
<dbReference type="GO" id="GO:0016301">
    <property type="term" value="F:kinase activity"/>
    <property type="evidence" value="ECO:0007669"/>
    <property type="project" value="UniProtKB-KW"/>
</dbReference>
<dbReference type="PANTHER" id="PTHR43085">
    <property type="entry name" value="HEXOKINASE FAMILY MEMBER"/>
    <property type="match status" value="1"/>
</dbReference>
<sequence>MFLICGEALFDFFADRARASEDTPHVHFEAVAGGSPYNVAVGLARLERRAALFTGLSNDFLGERLHNIMRREGVDTRFLIRMDNPTTLSMVAVSSCGMPQYSFYHKQGPDSALRVEHLEPLPTDVHAIHVGSYSLVVSPTSETLLELLEREGKDRLVTLDPNVRLTIEPDLQRWQKQVDAFARYADVIKVSDEDLSLLYGDADGGVMAERWLKGRTNLVMVTRGSKGVTIFTSSTRFDVPTIPVEVVDAVGAGDTFQAAVLCWLSEHKFASSKGIASMTREDLIDMVTFANKAAGITCLRRGPDLPRRHEIPASEEKSTSAAAV</sequence>
<dbReference type="InterPro" id="IPR029056">
    <property type="entry name" value="Ribokinase-like"/>
</dbReference>
<dbReference type="EMBL" id="AP018933">
    <property type="protein sequence ID" value="BBG30562.1"/>
    <property type="molecule type" value="Genomic_DNA"/>
</dbReference>
<evidence type="ECO:0000256" key="5">
    <source>
        <dbReference type="ARBA" id="ARBA00022840"/>
    </source>
</evidence>
<evidence type="ECO:0000256" key="2">
    <source>
        <dbReference type="ARBA" id="ARBA00022679"/>
    </source>
</evidence>
<evidence type="ECO:0000313" key="8">
    <source>
        <dbReference type="EMBL" id="BBG30562.1"/>
    </source>
</evidence>
<keyword evidence="5" id="KW-0067">ATP-binding</keyword>
<evidence type="ECO:0000259" key="7">
    <source>
        <dbReference type="Pfam" id="PF00294"/>
    </source>
</evidence>
<dbReference type="AlphaFoldDB" id="A0A348HG10"/>
<protein>
    <submittedName>
        <fullName evidence="8">Sugar kinases, ribokinase family</fullName>
    </submittedName>
</protein>
<dbReference type="Proteomes" id="UP000267342">
    <property type="component" value="Chromosome"/>
</dbReference>
<evidence type="ECO:0000313" key="9">
    <source>
        <dbReference type="Proteomes" id="UP000267342"/>
    </source>
</evidence>
<comment type="similarity">
    <text evidence="1">Belongs to the carbohydrate kinase PfkB family.</text>
</comment>